<gene>
    <name evidence="2" type="ORF">DCF19_21455</name>
</gene>
<accession>A0A2W4VWW9</accession>
<name>A0A2W4VWW9_9CYAN</name>
<comment type="caution">
    <text evidence="2">The sequence shown here is derived from an EMBL/GenBank/DDBJ whole genome shotgun (WGS) entry which is preliminary data.</text>
</comment>
<feature type="transmembrane region" description="Helical" evidence="1">
    <location>
        <begin position="62"/>
        <end position="79"/>
    </location>
</feature>
<reference evidence="2 3" key="1">
    <citation type="submission" date="2018-04" db="EMBL/GenBank/DDBJ databases">
        <authorList>
            <person name="Go L.Y."/>
            <person name="Mitchell J.A."/>
        </authorList>
    </citation>
    <scope>NUCLEOTIDE SEQUENCE [LARGE SCALE GENOMIC DNA]</scope>
    <source>
        <strain evidence="2">ULC066bin1</strain>
    </source>
</reference>
<protein>
    <submittedName>
        <fullName evidence="2">Uncharacterized protein</fullName>
    </submittedName>
</protein>
<keyword evidence="1" id="KW-0472">Membrane</keyword>
<evidence type="ECO:0000256" key="1">
    <source>
        <dbReference type="SAM" id="Phobius"/>
    </source>
</evidence>
<keyword evidence="1" id="KW-1133">Transmembrane helix</keyword>
<keyword evidence="1" id="KW-0812">Transmembrane</keyword>
<proteinExistence type="predicted"/>
<reference evidence="2 3" key="2">
    <citation type="submission" date="2018-06" db="EMBL/GenBank/DDBJ databases">
        <title>Metagenomic assembly of (sub)arctic Cyanobacteria and their associated microbiome from non-axenic cultures.</title>
        <authorList>
            <person name="Baurain D."/>
        </authorList>
    </citation>
    <scope>NUCLEOTIDE SEQUENCE [LARGE SCALE GENOMIC DNA]</scope>
    <source>
        <strain evidence="2">ULC066bin1</strain>
    </source>
</reference>
<evidence type="ECO:0000313" key="3">
    <source>
        <dbReference type="Proteomes" id="UP000249467"/>
    </source>
</evidence>
<dbReference type="Proteomes" id="UP000249467">
    <property type="component" value="Unassembled WGS sequence"/>
</dbReference>
<organism evidence="2 3">
    <name type="scientific">Pseudanabaena frigida</name>
    <dbReference type="NCBI Taxonomy" id="945775"/>
    <lineage>
        <taxon>Bacteria</taxon>
        <taxon>Bacillati</taxon>
        <taxon>Cyanobacteriota</taxon>
        <taxon>Cyanophyceae</taxon>
        <taxon>Pseudanabaenales</taxon>
        <taxon>Pseudanabaenaceae</taxon>
        <taxon>Pseudanabaena</taxon>
    </lineage>
</organism>
<dbReference type="EMBL" id="QBML01000040">
    <property type="protein sequence ID" value="PZO36480.1"/>
    <property type="molecule type" value="Genomic_DNA"/>
</dbReference>
<evidence type="ECO:0000313" key="2">
    <source>
        <dbReference type="EMBL" id="PZO36480.1"/>
    </source>
</evidence>
<dbReference type="AlphaFoldDB" id="A0A2W4VWW9"/>
<sequence length="106" mass="12113">MKRFRDEWIDEWCQENGWTDLFVERCCNYWAFPPSSVMPLPIPNDTLRAIKNAKGMSDDEKVWTLGAIAISCLASIFSYVLQNPLPITCAFGCVAFIVGQLEIEEF</sequence>